<reference evidence="4" key="2">
    <citation type="journal article" date="2018" name="Genome Biol.">
        <title>SKESA: strategic k-mer extension for scrupulous assemblies.</title>
        <authorList>
            <person name="Souvorov A."/>
            <person name="Agarwala R."/>
            <person name="Lipman D.J."/>
        </authorList>
    </citation>
    <scope>NUCLEOTIDE SEQUENCE</scope>
    <source>
        <strain evidence="13">2011-60-876-1</strain>
        <strain evidence="12">373DRC</strain>
        <strain evidence="6">D14916</strain>
        <strain evidence="8">I32</strain>
        <strain evidence="4">S05012-15</strain>
        <strain evidence="5">S05117-15</strain>
        <strain evidence="10">Typhimurium</strain>
    </source>
</reference>
<reference evidence="6" key="4">
    <citation type="submission" date="2019-08" db="EMBL/GenBank/DDBJ databases">
        <authorList>
            <consortium name="NCBI Pathogen Detection Project"/>
        </authorList>
    </citation>
    <scope>NUCLEOTIDE SEQUENCE</scope>
    <source>
        <strain evidence="13">2011-60-876-1</strain>
        <strain evidence="12">373DRC</strain>
        <strain evidence="6">D14916</strain>
        <strain evidence="8">I32</strain>
        <strain evidence="4">S05012-15</strain>
        <strain evidence="5">S05117-15</strain>
        <strain evidence="10">Typhimurium</strain>
    </source>
</reference>
<dbReference type="EMBL" id="DAANFW010000018">
    <property type="protein sequence ID" value="HAC9692589.1"/>
    <property type="molecule type" value="Genomic_DNA"/>
</dbReference>
<proteinExistence type="predicted"/>
<dbReference type="EMBL" id="DAANHM010000112">
    <property type="protein sequence ID" value="HAC9897305.1"/>
    <property type="molecule type" value="Genomic_DNA"/>
</dbReference>
<evidence type="ECO:0000313" key="14">
    <source>
        <dbReference type="EMBL" id="MIT52022.1"/>
    </source>
</evidence>
<dbReference type="Proteomes" id="UP000885258">
    <property type="component" value="Unassembled WGS sequence"/>
</dbReference>
<dbReference type="PATRIC" id="fig|28901.787.peg.1397"/>
<evidence type="ECO:0000313" key="10">
    <source>
        <dbReference type="EMBL" id="HAD3314658.1"/>
    </source>
</evidence>
<evidence type="ECO:0000313" key="11">
    <source>
        <dbReference type="EMBL" id="HAD3314924.1"/>
    </source>
</evidence>
<evidence type="ECO:0000313" key="4">
    <source>
        <dbReference type="EMBL" id="HAC9688156.1"/>
    </source>
</evidence>
<evidence type="ECO:0000313" key="8">
    <source>
        <dbReference type="EMBL" id="HAC9896800.1"/>
    </source>
</evidence>
<evidence type="ECO:0000313" key="13">
    <source>
        <dbReference type="EMBL" id="HAF0254683.1"/>
    </source>
</evidence>
<evidence type="ECO:0000313" key="9">
    <source>
        <dbReference type="EMBL" id="HAC9897305.1"/>
    </source>
</evidence>
<evidence type="ECO:0000313" key="2">
    <source>
        <dbReference type="EMBL" id="AKJ20079.1"/>
    </source>
</evidence>
<keyword evidence="3" id="KW-0614">Plasmid</keyword>
<protein>
    <submittedName>
        <fullName evidence="3">Uncharacterized protein</fullName>
    </submittedName>
</protein>
<dbReference type="EMBL" id="DAANGX010000067">
    <property type="protein sequence ID" value="HAC9823603.1"/>
    <property type="molecule type" value="Genomic_DNA"/>
</dbReference>
<dbReference type="EMBL" id="KP899806">
    <property type="protein sequence ID" value="AKJ20260.1"/>
    <property type="molecule type" value="Genomic_DNA"/>
</dbReference>
<dbReference type="EMBL" id="DAATUV010000046">
    <property type="protein sequence ID" value="HAF0198565.1"/>
    <property type="molecule type" value="Genomic_DNA"/>
</dbReference>
<dbReference type="RefSeq" id="WP_001255860.1">
    <property type="nucleotide sequence ID" value="NZ_CBDFRU010000038.1"/>
</dbReference>
<dbReference type="EMBL" id="RSUA01000076">
    <property type="protein sequence ID" value="MIT52022.1"/>
    <property type="molecule type" value="Genomic_DNA"/>
</dbReference>
<evidence type="ECO:0000313" key="12">
    <source>
        <dbReference type="EMBL" id="HAF0198565.1"/>
    </source>
</evidence>
<dbReference type="EMBL" id="DAANGX010000239">
    <property type="protein sequence ID" value="HAC9825305.1"/>
    <property type="molecule type" value="Genomic_DNA"/>
</dbReference>
<dbReference type="EMBL" id="KP899805">
    <property type="protein sequence ID" value="AKJ20079.1"/>
    <property type="molecule type" value="Genomic_DNA"/>
</dbReference>
<accession>A0A0G3B7L6</accession>
<dbReference type="EMBL" id="DAANFV010000021">
    <property type="protein sequence ID" value="HAC9688156.1"/>
    <property type="molecule type" value="Genomic_DNA"/>
</dbReference>
<dbReference type="EMBL" id="DAANHM010000051">
    <property type="protein sequence ID" value="HAC9896800.1"/>
    <property type="molecule type" value="Genomic_DNA"/>
</dbReference>
<dbReference type="EMBL" id="DAAOJG010000078">
    <property type="protein sequence ID" value="HAD3314924.1"/>
    <property type="molecule type" value="Genomic_DNA"/>
</dbReference>
<dbReference type="EMBL" id="KP899804">
    <property type="protein sequence ID" value="AKJ19880.1"/>
    <property type="molecule type" value="Genomic_DNA"/>
</dbReference>
<evidence type="ECO:0000313" key="6">
    <source>
        <dbReference type="EMBL" id="HAC9823603.1"/>
    </source>
</evidence>
<gene>
    <name evidence="14" type="ORF">AU613_24575</name>
    <name evidence="5" type="ORF">G0K70_18330</name>
    <name evidence="4" type="ORF">G0K78_21580</name>
    <name evidence="6" type="ORF">G0L07_17765</name>
    <name evidence="7" type="ORF">G0L07_26625</name>
    <name evidence="8" type="ORF">G0L24_22480</name>
    <name evidence="9" type="ORF">G0L24_25170</name>
    <name evidence="10" type="ORF">G1O83_24940</name>
    <name evidence="11" type="ORF">G1O83_26375</name>
    <name evidence="13" type="ORF">G9C49_004718</name>
    <name evidence="12" type="ORF">GTH89_23065</name>
</gene>
<name>A0A0G3B7L6_SALTM</name>
<reference evidence="3" key="1">
    <citation type="submission" date="2015-03" db="EMBL/GenBank/DDBJ databases">
        <title>Complete genome sequences of four Salmonella Typhimurium IncHI1 plasmids and their characteristics.</title>
        <authorList>
            <person name="Kubasova T."/>
            <person name="Matiasovicova J."/>
            <person name="Cejkova D."/>
            <person name="Sekelova Z."/>
            <person name="Polansky O."/>
            <person name="Medvecky M."/>
            <person name="Rychlik I."/>
            <person name="Juricova H."/>
        </authorList>
    </citation>
    <scope>NUCLEOTIDE SEQUENCE</scope>
    <source>
        <strain evidence="2">109/9</strain>
        <strain evidence="3">B71</strain>
        <strain evidence="1">F8475</strain>
        <plasmid evidence="2">p109/9</plasmid>
        <plasmid evidence="3">pB71</plasmid>
        <plasmid evidence="1">pF8475</plasmid>
    </source>
</reference>
<accession>A0A6C8YVR7</accession>
<evidence type="ECO:0000313" key="5">
    <source>
        <dbReference type="EMBL" id="HAC9692589.1"/>
    </source>
</evidence>
<reference evidence="14" key="3">
    <citation type="submission" date="2018-08" db="EMBL/GenBank/DDBJ databases">
        <authorList>
            <person name="Ashton P.M."/>
            <person name="Dallman T."/>
            <person name="Nair S."/>
            <person name="De Pinna E."/>
            <person name="Peters T."/>
            <person name="Grant K."/>
        </authorList>
    </citation>
    <scope>NUCLEOTIDE SEQUENCE [LARGE SCALE GENOMIC DNA]</scope>
    <source>
        <strain evidence="14">29290</strain>
    </source>
</reference>
<evidence type="ECO:0000313" key="3">
    <source>
        <dbReference type="EMBL" id="AKJ20260.1"/>
    </source>
</evidence>
<dbReference type="EMBL" id="DAAOJG010000037">
    <property type="protein sequence ID" value="HAD3314658.1"/>
    <property type="molecule type" value="Genomic_DNA"/>
</dbReference>
<geneLocation type="plasmid" evidence="3">
    <name>pB71</name>
</geneLocation>
<evidence type="ECO:0000313" key="1">
    <source>
        <dbReference type="EMBL" id="AKJ19880.1"/>
    </source>
</evidence>
<sequence length="401" mass="45187">MRSEIPSGRFFCLDEFHNFHMSDDVLRERLRSIDGIPAVSYQVNGENVFVFEKLVQLVKQNGHNLESALALVPKATMTAAEAIEAWSVFPEPYSRETNTIDHSQAIYHPYLNAYLPRKYPDRESCNADAARLLLGNPVEGEGDFVYRGQSMVLRQPFTLDRLPPRPEWDVPVSEDASAYTHLWNTDFVSGFAPVTESLFNGIKSAEWEWNHAIAATYAYMGNPECISSLWSRAGEFGLEQLELKSWDVDEQDPEHYQQFQALYPELSMLSPAIIQKAYDEYCESMWENPERCDGFLYHLIGSTVSSDISRDNPEKTGRLIAHALLTGASIEDACRFASEAQQFDTALSGLAYQVAVAMKFVAGDSAAVRNEGHPVITLSDSFRLMRKANINTLTATQNNRK</sequence>
<dbReference type="AlphaFoldDB" id="A0A0G3B7L6"/>
<geneLocation type="plasmid" evidence="2">
    <name>p109/9</name>
</geneLocation>
<evidence type="ECO:0000313" key="7">
    <source>
        <dbReference type="EMBL" id="HAC9825305.1"/>
    </source>
</evidence>
<organism evidence="3">
    <name type="scientific">Salmonella typhimurium</name>
    <dbReference type="NCBI Taxonomy" id="90371"/>
    <lineage>
        <taxon>Bacteria</taxon>
        <taxon>Pseudomonadati</taxon>
        <taxon>Pseudomonadota</taxon>
        <taxon>Gammaproteobacteria</taxon>
        <taxon>Enterobacterales</taxon>
        <taxon>Enterobacteriaceae</taxon>
        <taxon>Salmonella</taxon>
    </lineage>
</organism>
<dbReference type="EMBL" id="DAATVE010000046">
    <property type="protein sequence ID" value="HAF0254683.1"/>
    <property type="molecule type" value="Genomic_DNA"/>
</dbReference>
<geneLocation type="plasmid" evidence="1">
    <name>pF8475</name>
</geneLocation>